<dbReference type="AlphaFoldDB" id="A0AAE1AX35"/>
<proteinExistence type="predicted"/>
<reference evidence="2" key="1">
    <citation type="journal article" date="2023" name="G3 (Bethesda)">
        <title>A reference genome for the long-term kleptoplast-retaining sea slug Elysia crispata morphotype clarki.</title>
        <authorList>
            <person name="Eastman K.E."/>
            <person name="Pendleton A.L."/>
            <person name="Shaikh M.A."/>
            <person name="Suttiyut T."/>
            <person name="Ogas R."/>
            <person name="Tomko P."/>
            <person name="Gavelis G."/>
            <person name="Widhalm J.R."/>
            <person name="Wisecaver J.H."/>
        </authorList>
    </citation>
    <scope>NUCLEOTIDE SEQUENCE</scope>
    <source>
        <strain evidence="2">ECLA1</strain>
    </source>
</reference>
<keyword evidence="3" id="KW-1185">Reference proteome</keyword>
<feature type="compositionally biased region" description="Polar residues" evidence="1">
    <location>
        <begin position="1"/>
        <end position="19"/>
    </location>
</feature>
<sequence length="93" mass="10895">MLSTYPNRQKCPTSKQSGRNLKKKLWKQERDVIVVESGKRIGREFKRLKRFRTSTGEETVEAQADQLREDTVEETKETVLVEKKVAQEIEETI</sequence>
<organism evidence="2 3">
    <name type="scientific">Elysia crispata</name>
    <name type="common">lettuce slug</name>
    <dbReference type="NCBI Taxonomy" id="231223"/>
    <lineage>
        <taxon>Eukaryota</taxon>
        <taxon>Metazoa</taxon>
        <taxon>Spiralia</taxon>
        <taxon>Lophotrochozoa</taxon>
        <taxon>Mollusca</taxon>
        <taxon>Gastropoda</taxon>
        <taxon>Heterobranchia</taxon>
        <taxon>Euthyneura</taxon>
        <taxon>Panpulmonata</taxon>
        <taxon>Sacoglossa</taxon>
        <taxon>Placobranchoidea</taxon>
        <taxon>Plakobranchidae</taxon>
        <taxon>Elysia</taxon>
    </lineage>
</organism>
<accession>A0AAE1AX35</accession>
<feature type="region of interest" description="Disordered" evidence="1">
    <location>
        <begin position="1"/>
        <end position="22"/>
    </location>
</feature>
<gene>
    <name evidence="2" type="ORF">RRG08_001361</name>
</gene>
<protein>
    <submittedName>
        <fullName evidence="2">Uncharacterized protein</fullName>
    </submittedName>
</protein>
<name>A0AAE1AX35_9GAST</name>
<evidence type="ECO:0000256" key="1">
    <source>
        <dbReference type="SAM" id="MobiDB-lite"/>
    </source>
</evidence>
<comment type="caution">
    <text evidence="2">The sequence shown here is derived from an EMBL/GenBank/DDBJ whole genome shotgun (WGS) entry which is preliminary data.</text>
</comment>
<dbReference type="Proteomes" id="UP001283361">
    <property type="component" value="Unassembled WGS sequence"/>
</dbReference>
<dbReference type="EMBL" id="JAWDGP010001049">
    <property type="protein sequence ID" value="KAK3795487.1"/>
    <property type="molecule type" value="Genomic_DNA"/>
</dbReference>
<evidence type="ECO:0000313" key="2">
    <source>
        <dbReference type="EMBL" id="KAK3795487.1"/>
    </source>
</evidence>
<evidence type="ECO:0000313" key="3">
    <source>
        <dbReference type="Proteomes" id="UP001283361"/>
    </source>
</evidence>